<evidence type="ECO:0000313" key="10">
    <source>
        <dbReference type="Proteomes" id="UP000192923"/>
    </source>
</evidence>
<feature type="transmembrane region" description="Helical" evidence="7">
    <location>
        <begin position="188"/>
        <end position="211"/>
    </location>
</feature>
<dbReference type="Gene3D" id="1.10.3720.10">
    <property type="entry name" value="MetI-like"/>
    <property type="match status" value="1"/>
</dbReference>
<evidence type="ECO:0000256" key="1">
    <source>
        <dbReference type="ARBA" id="ARBA00004651"/>
    </source>
</evidence>
<dbReference type="GO" id="GO:0005886">
    <property type="term" value="C:plasma membrane"/>
    <property type="evidence" value="ECO:0007669"/>
    <property type="project" value="UniProtKB-SubCell"/>
</dbReference>
<sequence>MLHYILRRLLYAVPLLLGINLLTFLLFFVVNTPEDMARMHLGQKHVTPEAVQKWKRERGYDLPLFWNDQAQGGGQATQTIFYQKSLGLFLFRFGRSDEGRDIGADIRQRMWPSLAIAVPSLLAGLLADISVALLLVFFRLTYLEFWGVALCVAAMSVSTLFYIIGGQYLLGKLLQLTPISGYDTGLDAVRFIILPVVIGVVAGIGSGARWYRTLFLEEVEKDYVRTARAKGLSEPQVLFRHVLKNAMIPILTGVVVVLPLLFTGSLMTESFFAIPGLGSYTIDAIAQQDFAIVRSMVFLGSALYILGLLLTDLSYTLVDPRVSLG</sequence>
<evidence type="ECO:0000256" key="6">
    <source>
        <dbReference type="ARBA" id="ARBA00023136"/>
    </source>
</evidence>
<reference evidence="9 10" key="1">
    <citation type="submission" date="2016-12" db="EMBL/GenBank/DDBJ databases">
        <authorList>
            <person name="Song W.-J."/>
            <person name="Kurnit D.M."/>
        </authorList>
    </citation>
    <scope>NUCLEOTIDE SEQUENCE [LARGE SCALE GENOMIC DNA]</scope>
    <source>
        <strain evidence="9 10">175</strain>
    </source>
</reference>
<feature type="transmembrane region" description="Helical" evidence="7">
    <location>
        <begin position="296"/>
        <end position="318"/>
    </location>
</feature>
<dbReference type="Proteomes" id="UP000192923">
    <property type="component" value="Unassembled WGS sequence"/>
</dbReference>
<gene>
    <name evidence="9" type="ORF">SAMN02949497_4462</name>
</gene>
<keyword evidence="4 7" id="KW-0812">Transmembrane</keyword>
<dbReference type="PANTHER" id="PTHR30465:SF0">
    <property type="entry name" value="OLIGOPEPTIDE TRANSPORT SYSTEM PERMEASE PROTEIN APPB"/>
    <property type="match status" value="1"/>
</dbReference>
<dbReference type="AlphaFoldDB" id="A0A1Y6D372"/>
<evidence type="ECO:0000259" key="8">
    <source>
        <dbReference type="PROSITE" id="PS50928"/>
    </source>
</evidence>
<keyword evidence="3" id="KW-1003">Cell membrane</keyword>
<comment type="similarity">
    <text evidence="7">Belongs to the binding-protein-dependent transport system permease family.</text>
</comment>
<evidence type="ECO:0000256" key="4">
    <source>
        <dbReference type="ARBA" id="ARBA00022692"/>
    </source>
</evidence>
<comment type="subcellular location">
    <subcellularLocation>
        <location evidence="1 7">Cell membrane</location>
        <topology evidence="1 7">Multi-pass membrane protein</topology>
    </subcellularLocation>
</comment>
<proteinExistence type="inferred from homology"/>
<evidence type="ECO:0000313" key="9">
    <source>
        <dbReference type="EMBL" id="SMF97046.1"/>
    </source>
</evidence>
<dbReference type="InterPro" id="IPR045621">
    <property type="entry name" value="BPD_transp_1_N"/>
</dbReference>
<feature type="domain" description="ABC transmembrane type-1" evidence="8">
    <location>
        <begin position="110"/>
        <end position="314"/>
    </location>
</feature>
<dbReference type="Pfam" id="PF00528">
    <property type="entry name" value="BPD_transp_1"/>
    <property type="match status" value="1"/>
</dbReference>
<dbReference type="OrthoDB" id="9805855at2"/>
<dbReference type="PANTHER" id="PTHR30465">
    <property type="entry name" value="INNER MEMBRANE ABC TRANSPORTER"/>
    <property type="match status" value="1"/>
</dbReference>
<dbReference type="STRING" id="1760988.SAMN02949497_4462"/>
<protein>
    <submittedName>
        <fullName evidence="9">Peptide/nickel transport system permease protein</fullName>
    </submittedName>
</protein>
<keyword evidence="10" id="KW-1185">Reference proteome</keyword>
<evidence type="ECO:0000256" key="3">
    <source>
        <dbReference type="ARBA" id="ARBA00022475"/>
    </source>
</evidence>
<feature type="transmembrane region" description="Helical" evidence="7">
    <location>
        <begin position="114"/>
        <end position="138"/>
    </location>
</feature>
<dbReference type="SUPFAM" id="SSF161098">
    <property type="entry name" value="MetI-like"/>
    <property type="match status" value="1"/>
</dbReference>
<feature type="transmembrane region" description="Helical" evidence="7">
    <location>
        <begin position="145"/>
        <end position="168"/>
    </location>
</feature>
<evidence type="ECO:0000256" key="5">
    <source>
        <dbReference type="ARBA" id="ARBA00022989"/>
    </source>
</evidence>
<dbReference type="Pfam" id="PF19300">
    <property type="entry name" value="BPD_transp_1_N"/>
    <property type="match status" value="1"/>
</dbReference>
<keyword evidence="5 7" id="KW-1133">Transmembrane helix</keyword>
<dbReference type="EMBL" id="FXAM01000001">
    <property type="protein sequence ID" value="SMF97046.1"/>
    <property type="molecule type" value="Genomic_DNA"/>
</dbReference>
<feature type="transmembrane region" description="Helical" evidence="7">
    <location>
        <begin position="246"/>
        <end position="267"/>
    </location>
</feature>
<dbReference type="CDD" id="cd06261">
    <property type="entry name" value="TM_PBP2"/>
    <property type="match status" value="1"/>
</dbReference>
<dbReference type="InterPro" id="IPR035906">
    <property type="entry name" value="MetI-like_sf"/>
</dbReference>
<feature type="transmembrane region" description="Helical" evidence="7">
    <location>
        <begin position="9"/>
        <end position="30"/>
    </location>
</feature>
<dbReference type="GO" id="GO:0055085">
    <property type="term" value="P:transmembrane transport"/>
    <property type="evidence" value="ECO:0007669"/>
    <property type="project" value="InterPro"/>
</dbReference>
<dbReference type="PROSITE" id="PS50928">
    <property type="entry name" value="ABC_TM1"/>
    <property type="match status" value="1"/>
</dbReference>
<name>A0A1Y6D372_9GAMM</name>
<evidence type="ECO:0000256" key="7">
    <source>
        <dbReference type="RuleBase" id="RU363032"/>
    </source>
</evidence>
<evidence type="ECO:0000256" key="2">
    <source>
        <dbReference type="ARBA" id="ARBA00022448"/>
    </source>
</evidence>
<organism evidence="9 10">
    <name type="scientific">Methylomagnum ishizawai</name>
    <dbReference type="NCBI Taxonomy" id="1760988"/>
    <lineage>
        <taxon>Bacteria</taxon>
        <taxon>Pseudomonadati</taxon>
        <taxon>Pseudomonadota</taxon>
        <taxon>Gammaproteobacteria</taxon>
        <taxon>Methylococcales</taxon>
        <taxon>Methylococcaceae</taxon>
        <taxon>Methylomagnum</taxon>
    </lineage>
</organism>
<keyword evidence="6 7" id="KW-0472">Membrane</keyword>
<dbReference type="InterPro" id="IPR000515">
    <property type="entry name" value="MetI-like"/>
</dbReference>
<keyword evidence="2 7" id="KW-0813">Transport</keyword>
<accession>A0A1Y6D372</accession>
<dbReference type="RefSeq" id="WP_085215873.1">
    <property type="nucleotide sequence ID" value="NZ_FXAM01000001.1"/>
</dbReference>